<feature type="domain" description="FAS1" evidence="2">
    <location>
        <begin position="36"/>
        <end position="202"/>
    </location>
</feature>
<dbReference type="PANTHER" id="PTHR40469:SF2">
    <property type="entry name" value="GALACTOSE-BINDING DOMAIN-LIKE SUPERFAMILY PROTEIN"/>
    <property type="match status" value="1"/>
</dbReference>
<dbReference type="CDD" id="cd04080">
    <property type="entry name" value="CBM6_cellulase-like"/>
    <property type="match status" value="2"/>
</dbReference>
<protein>
    <submittedName>
        <fullName evidence="4">Carbohydrate-binding protein</fullName>
    </submittedName>
</protein>
<evidence type="ECO:0000256" key="1">
    <source>
        <dbReference type="ARBA" id="ARBA00022729"/>
    </source>
</evidence>
<organism evidence="4 5">
    <name type="scientific">Chitinophaga oryziterrae</name>
    <dbReference type="NCBI Taxonomy" id="1031224"/>
    <lineage>
        <taxon>Bacteria</taxon>
        <taxon>Pseudomonadati</taxon>
        <taxon>Bacteroidota</taxon>
        <taxon>Chitinophagia</taxon>
        <taxon>Chitinophagales</taxon>
        <taxon>Chitinophagaceae</taxon>
        <taxon>Chitinophaga</taxon>
    </lineage>
</organism>
<dbReference type="Gene3D" id="2.60.120.260">
    <property type="entry name" value="Galactose-binding domain-like"/>
    <property type="match status" value="2"/>
</dbReference>
<evidence type="ECO:0000259" key="3">
    <source>
        <dbReference type="PROSITE" id="PS51175"/>
    </source>
</evidence>
<dbReference type="SMART" id="SM00606">
    <property type="entry name" value="CBD_IV"/>
    <property type="match status" value="2"/>
</dbReference>
<sequence length="524" mass="58419">MIKMIRLGLLTVVLLYAGCKKDRGYYDYRNQLKKFDGNTYDFLKTQQQYDSFLLAIDRVQLTDSIKSGAYTVFAPSDASFKQAIDNMNTLRTIQGRALMNISTVPYEQLDSLVCRYIVRGKVLSDSMQLQDGINLPAIRYGYTMHGKLNRADAEGNVKGGPGVITYSDTKEVIYTNRWSNTSTVAIDISTNNGLVNILEKDHMFGFDEFIPRMNPTTSSPWNADAFFIPGIIGLEQYNRGGNRVAYLDFSGGNYGGQYRPAEEVDITTADEGGFKVGWTETGEWMLYTVNITETGNYGMTLRYGSGGDNGRLHIELDNNVVIGSMLILPGTGGYATYRDVTAAVQLTAGKHLLKVYYDFANFDLRFLKFVPVNRPMPIPGVITLEDYDAGGEGVGYHDNDANNAGGKWRPSEGVDIDFSRNEGGGYQVGWTNDGEWMNYTVDVKETGFYTAATLMGSPNNDKKFHIEFDGQNVSGIVNVPNTSDYHRRQYATATVYLTKGIHIMRFFEDTGGYDVKSVTFKPLN</sequence>
<keyword evidence="5" id="KW-1185">Reference proteome</keyword>
<dbReference type="PROSITE" id="PS50213">
    <property type="entry name" value="FAS1"/>
    <property type="match status" value="1"/>
</dbReference>
<keyword evidence="1" id="KW-0732">Signal</keyword>
<dbReference type="InterPro" id="IPR005084">
    <property type="entry name" value="CBM6"/>
</dbReference>
<dbReference type="RefSeq" id="WP_157299417.1">
    <property type="nucleotide sequence ID" value="NZ_BAAAZB010000010.1"/>
</dbReference>
<evidence type="ECO:0000313" key="5">
    <source>
        <dbReference type="Proteomes" id="UP000468388"/>
    </source>
</evidence>
<dbReference type="Pfam" id="PF03422">
    <property type="entry name" value="CBM_6"/>
    <property type="match status" value="2"/>
</dbReference>
<dbReference type="SUPFAM" id="SSF82153">
    <property type="entry name" value="FAS1 domain"/>
    <property type="match status" value="1"/>
</dbReference>
<dbReference type="PANTHER" id="PTHR40469">
    <property type="entry name" value="SECRETED GLYCOSYL HYDROLASE"/>
    <property type="match status" value="1"/>
</dbReference>
<dbReference type="GO" id="GO:0030246">
    <property type="term" value="F:carbohydrate binding"/>
    <property type="evidence" value="ECO:0007669"/>
    <property type="project" value="InterPro"/>
</dbReference>
<comment type="caution">
    <text evidence="4">The sequence shown here is derived from an EMBL/GenBank/DDBJ whole genome shotgun (WGS) entry which is preliminary data.</text>
</comment>
<feature type="domain" description="CBM6" evidence="3">
    <location>
        <begin position="394"/>
        <end position="521"/>
    </location>
</feature>
<gene>
    <name evidence="4" type="ORF">GO495_09355</name>
</gene>
<dbReference type="PROSITE" id="PS51175">
    <property type="entry name" value="CBM6"/>
    <property type="match status" value="2"/>
</dbReference>
<dbReference type="InterPro" id="IPR000782">
    <property type="entry name" value="FAS1_domain"/>
</dbReference>
<dbReference type="InterPro" id="IPR008979">
    <property type="entry name" value="Galactose-bd-like_sf"/>
</dbReference>
<dbReference type="InterPro" id="IPR006584">
    <property type="entry name" value="Cellulose-bd_IV"/>
</dbReference>
<dbReference type="OrthoDB" id="654858at2"/>
<evidence type="ECO:0000313" key="4">
    <source>
        <dbReference type="EMBL" id="MVT40783.1"/>
    </source>
</evidence>
<name>A0A6N8J6X4_9BACT</name>
<reference evidence="4 5" key="1">
    <citation type="submission" date="2019-12" db="EMBL/GenBank/DDBJ databases">
        <title>The draft genomic sequence of strain Chitinophaga oryziterrae JCM 16595.</title>
        <authorList>
            <person name="Zhang X."/>
        </authorList>
    </citation>
    <scope>NUCLEOTIDE SEQUENCE [LARGE SCALE GENOMIC DNA]</scope>
    <source>
        <strain evidence="4 5">JCM 16595</strain>
    </source>
</reference>
<dbReference type="Gene3D" id="2.30.180.10">
    <property type="entry name" value="FAS1 domain"/>
    <property type="match status" value="1"/>
</dbReference>
<dbReference type="InterPro" id="IPR036378">
    <property type="entry name" value="FAS1_dom_sf"/>
</dbReference>
<dbReference type="AlphaFoldDB" id="A0A6N8J6X4"/>
<evidence type="ECO:0000259" key="2">
    <source>
        <dbReference type="PROSITE" id="PS50213"/>
    </source>
</evidence>
<proteinExistence type="predicted"/>
<dbReference type="EMBL" id="WRXO01000002">
    <property type="protein sequence ID" value="MVT40783.1"/>
    <property type="molecule type" value="Genomic_DNA"/>
</dbReference>
<dbReference type="Pfam" id="PF02469">
    <property type="entry name" value="Fasciclin"/>
    <property type="match status" value="1"/>
</dbReference>
<feature type="domain" description="CBM6" evidence="3">
    <location>
        <begin position="244"/>
        <end position="370"/>
    </location>
</feature>
<dbReference type="SUPFAM" id="SSF49785">
    <property type="entry name" value="Galactose-binding domain-like"/>
    <property type="match status" value="2"/>
</dbReference>
<dbReference type="Proteomes" id="UP000468388">
    <property type="component" value="Unassembled WGS sequence"/>
</dbReference>
<accession>A0A6N8J6X4</accession>